<proteinExistence type="predicted"/>
<gene>
    <name evidence="1" type="ORF">Ddye_021139</name>
</gene>
<dbReference type="EMBL" id="JANJYI010000006">
    <property type="protein sequence ID" value="KAK2645944.1"/>
    <property type="molecule type" value="Genomic_DNA"/>
</dbReference>
<sequence>MTRAEERAEDPSTVLPTLLLATFLPDFSLRDRPLLDSSLFGQSPVVEHIKYRIETTHRCEIHPIHFNTFKVDDKWKETAIDLAEHSCSYRQWDLDELSCFYQWLKGVSINALASDLYTTEFLKHDYEMGVNPVLNPKF</sequence>
<keyword evidence="2" id="KW-1185">Reference proteome</keyword>
<dbReference type="AlphaFoldDB" id="A0AAD9WW20"/>
<comment type="caution">
    <text evidence="1">The sequence shown here is derived from an EMBL/GenBank/DDBJ whole genome shotgun (WGS) entry which is preliminary data.</text>
</comment>
<evidence type="ECO:0000313" key="1">
    <source>
        <dbReference type="EMBL" id="KAK2645944.1"/>
    </source>
</evidence>
<accession>A0AAD9WW20</accession>
<protein>
    <submittedName>
        <fullName evidence="1">Uncharacterized protein</fullName>
    </submittedName>
</protein>
<dbReference type="Proteomes" id="UP001280121">
    <property type="component" value="Unassembled WGS sequence"/>
</dbReference>
<name>A0AAD9WW20_9ROSI</name>
<reference evidence="1" key="1">
    <citation type="journal article" date="2023" name="Plant J.">
        <title>Genome sequences and population genomics provide insights into the demographic history, inbreeding, and mutation load of two 'living fossil' tree species of Dipteronia.</title>
        <authorList>
            <person name="Feng Y."/>
            <person name="Comes H.P."/>
            <person name="Chen J."/>
            <person name="Zhu S."/>
            <person name="Lu R."/>
            <person name="Zhang X."/>
            <person name="Li P."/>
            <person name="Qiu J."/>
            <person name="Olsen K.M."/>
            <person name="Qiu Y."/>
        </authorList>
    </citation>
    <scope>NUCLEOTIDE SEQUENCE</scope>
    <source>
        <strain evidence="1">KIB01</strain>
    </source>
</reference>
<organism evidence="1 2">
    <name type="scientific">Dipteronia dyeriana</name>
    <dbReference type="NCBI Taxonomy" id="168575"/>
    <lineage>
        <taxon>Eukaryota</taxon>
        <taxon>Viridiplantae</taxon>
        <taxon>Streptophyta</taxon>
        <taxon>Embryophyta</taxon>
        <taxon>Tracheophyta</taxon>
        <taxon>Spermatophyta</taxon>
        <taxon>Magnoliopsida</taxon>
        <taxon>eudicotyledons</taxon>
        <taxon>Gunneridae</taxon>
        <taxon>Pentapetalae</taxon>
        <taxon>rosids</taxon>
        <taxon>malvids</taxon>
        <taxon>Sapindales</taxon>
        <taxon>Sapindaceae</taxon>
        <taxon>Hippocastanoideae</taxon>
        <taxon>Acereae</taxon>
        <taxon>Dipteronia</taxon>
    </lineage>
</organism>
<evidence type="ECO:0000313" key="2">
    <source>
        <dbReference type="Proteomes" id="UP001280121"/>
    </source>
</evidence>